<keyword evidence="1" id="KW-0472">Membrane</keyword>
<dbReference type="EMBL" id="CP053452">
    <property type="protein sequence ID" value="QJW99183.1"/>
    <property type="molecule type" value="Genomic_DNA"/>
</dbReference>
<feature type="domain" description="DUF1559" evidence="2">
    <location>
        <begin position="34"/>
        <end position="104"/>
    </location>
</feature>
<dbReference type="NCBIfam" id="TIGR04294">
    <property type="entry name" value="pre_pil_HX9DG"/>
    <property type="match status" value="1"/>
</dbReference>
<evidence type="ECO:0000256" key="1">
    <source>
        <dbReference type="SAM" id="Phobius"/>
    </source>
</evidence>
<keyword evidence="4" id="KW-1185">Reference proteome</keyword>
<dbReference type="Proteomes" id="UP000503447">
    <property type="component" value="Chromosome"/>
</dbReference>
<gene>
    <name evidence="3" type="ORF">FTUN_6783</name>
</gene>
<evidence type="ECO:0000313" key="4">
    <source>
        <dbReference type="Proteomes" id="UP000503447"/>
    </source>
</evidence>
<evidence type="ECO:0000259" key="2">
    <source>
        <dbReference type="Pfam" id="PF07596"/>
    </source>
</evidence>
<dbReference type="Gene3D" id="3.30.700.10">
    <property type="entry name" value="Glycoprotein, Type 4 Pilin"/>
    <property type="match status" value="1"/>
</dbReference>
<dbReference type="AlphaFoldDB" id="A0A6M5Z154"/>
<name>A0A6M5Z154_9BACT</name>
<protein>
    <recommendedName>
        <fullName evidence="2">DUF1559 domain-containing protein</fullName>
    </recommendedName>
</protein>
<proteinExistence type="predicted"/>
<dbReference type="NCBIfam" id="TIGR02532">
    <property type="entry name" value="IV_pilin_GFxxxE"/>
    <property type="match status" value="1"/>
</dbReference>
<dbReference type="RefSeq" id="WP_171474195.1">
    <property type="nucleotide sequence ID" value="NZ_CP053452.2"/>
</dbReference>
<keyword evidence="1" id="KW-0812">Transmembrane</keyword>
<dbReference type="PANTHER" id="PTHR30093">
    <property type="entry name" value="GENERAL SECRETION PATHWAY PROTEIN G"/>
    <property type="match status" value="1"/>
</dbReference>
<dbReference type="InterPro" id="IPR011453">
    <property type="entry name" value="DUF1559"/>
</dbReference>
<dbReference type="InterPro" id="IPR012902">
    <property type="entry name" value="N_methyl_site"/>
</dbReference>
<accession>A0A6M5Z154</accession>
<dbReference type="InterPro" id="IPR045584">
    <property type="entry name" value="Pilin-like"/>
</dbReference>
<dbReference type="Pfam" id="PF07596">
    <property type="entry name" value="SBP_bac_10"/>
    <property type="match status" value="1"/>
</dbReference>
<reference evidence="4" key="1">
    <citation type="submission" date="2020-05" db="EMBL/GenBank/DDBJ databases">
        <title>Frigoriglobus tundricola gen. nov., sp. nov., a psychrotolerant cellulolytic planctomycete of the family Gemmataceae with two divergent copies of 16S rRNA gene.</title>
        <authorList>
            <person name="Kulichevskaya I.S."/>
            <person name="Ivanova A.A."/>
            <person name="Naumoff D.G."/>
            <person name="Beletsky A.V."/>
            <person name="Rijpstra W.I.C."/>
            <person name="Sinninghe Damste J.S."/>
            <person name="Mardanov A.V."/>
            <person name="Ravin N.V."/>
            <person name="Dedysh S.N."/>
        </authorList>
    </citation>
    <scope>NUCLEOTIDE SEQUENCE [LARGE SCALE GENOMIC DNA]</scope>
    <source>
        <strain evidence="4">PL17</strain>
    </source>
</reference>
<dbReference type="PANTHER" id="PTHR30093:SF2">
    <property type="entry name" value="TYPE II SECRETION SYSTEM PROTEIN H"/>
    <property type="match status" value="1"/>
</dbReference>
<sequence length="263" mass="29304">MIGRSRPSAFTLIELLVVIAIIAVLIGLLLPAVQKVREAAARMKCQNNLKQIGLAVHGYYDTHDGRFFLHHPFEADVISNTGDSNSFAEIYWEDKLMPYIGGAGETDESLSKRGVVLPSEVIYRCPSDVSVRVPFVDPGTGSVDGVENRTSYIMNSLLSHKTRRYGLWTLLRFVNEVGTSQFVCFSERNALAFTLANGGDPRQDDYDIWLGTGIIRPWVAWDRHSGVANYLYLDGHAAALRWDDAVTDMYPDKVVLTQDGSYP</sequence>
<dbReference type="KEGG" id="ftj:FTUN_6783"/>
<dbReference type="Pfam" id="PF07963">
    <property type="entry name" value="N_methyl"/>
    <property type="match status" value="1"/>
</dbReference>
<evidence type="ECO:0000313" key="3">
    <source>
        <dbReference type="EMBL" id="QJW99183.1"/>
    </source>
</evidence>
<dbReference type="InterPro" id="IPR027558">
    <property type="entry name" value="Pre_pil_HX9DG_C"/>
</dbReference>
<organism evidence="3 4">
    <name type="scientific">Frigoriglobus tundricola</name>
    <dbReference type="NCBI Taxonomy" id="2774151"/>
    <lineage>
        <taxon>Bacteria</taxon>
        <taxon>Pseudomonadati</taxon>
        <taxon>Planctomycetota</taxon>
        <taxon>Planctomycetia</taxon>
        <taxon>Gemmatales</taxon>
        <taxon>Gemmataceae</taxon>
        <taxon>Frigoriglobus</taxon>
    </lineage>
</organism>
<feature type="transmembrane region" description="Helical" evidence="1">
    <location>
        <begin position="12"/>
        <end position="33"/>
    </location>
</feature>
<keyword evidence="1" id="KW-1133">Transmembrane helix</keyword>
<dbReference type="SUPFAM" id="SSF54523">
    <property type="entry name" value="Pili subunits"/>
    <property type="match status" value="1"/>
</dbReference>